<keyword evidence="1" id="KW-0808">Transferase</keyword>
<name>A0A8S5TY28_9VIRU</name>
<sequence>MTTEKIIKSKQRVKAFAEVFSPSPIVKRMLDLLDKGNYSPKTTFLDPSCGNGNFLAEILRRKLDKLQEEYDGSGEPAEWLVYDCAASLYGIDIQVDNVEECRQRLFDICYRTLSQILGVNPVPFVDTLRNIFNQNIAHGNTLEGNFFLCSHLRDGAKLTVGVHHFSDGLKMPTENPPILVYTTLLPKVFDFYPDDFEDE</sequence>
<dbReference type="Gene3D" id="3.40.50.150">
    <property type="entry name" value="Vaccinia Virus protein VP39"/>
    <property type="match status" value="1"/>
</dbReference>
<accession>A0A8S5TY28</accession>
<dbReference type="GO" id="GO:0008168">
    <property type="term" value="F:methyltransferase activity"/>
    <property type="evidence" value="ECO:0007669"/>
    <property type="project" value="UniProtKB-KW"/>
</dbReference>
<dbReference type="InterPro" id="IPR029063">
    <property type="entry name" value="SAM-dependent_MTases_sf"/>
</dbReference>
<dbReference type="EMBL" id="BK015959">
    <property type="protein sequence ID" value="DAF87118.1"/>
    <property type="molecule type" value="Genomic_DNA"/>
</dbReference>
<protein>
    <submittedName>
        <fullName evidence="1">N-6 DNA Methylase</fullName>
    </submittedName>
</protein>
<dbReference type="SUPFAM" id="SSF53335">
    <property type="entry name" value="S-adenosyl-L-methionine-dependent methyltransferases"/>
    <property type="match status" value="1"/>
</dbReference>
<organism evidence="1">
    <name type="scientific">Phage sp. ctHEp8</name>
    <dbReference type="NCBI Taxonomy" id="2825790"/>
    <lineage>
        <taxon>Viruses</taxon>
    </lineage>
</organism>
<reference evidence="1" key="1">
    <citation type="journal article" date="2021" name="Proc. Natl. Acad. Sci. U.S.A.">
        <title>A Catalog of Tens of Thousands of Viruses from Human Metagenomes Reveals Hidden Associations with Chronic Diseases.</title>
        <authorList>
            <person name="Tisza M.J."/>
            <person name="Buck C.B."/>
        </authorList>
    </citation>
    <scope>NUCLEOTIDE SEQUENCE</scope>
    <source>
        <strain evidence="1">CtHEp8</strain>
    </source>
</reference>
<dbReference type="PRINTS" id="PR00507">
    <property type="entry name" value="N12N6MTFRASE"/>
</dbReference>
<evidence type="ECO:0000313" key="1">
    <source>
        <dbReference type="EMBL" id="DAF87118.1"/>
    </source>
</evidence>
<proteinExistence type="predicted"/>
<keyword evidence="1" id="KW-0489">Methyltransferase</keyword>
<dbReference type="GO" id="GO:0032259">
    <property type="term" value="P:methylation"/>
    <property type="evidence" value="ECO:0007669"/>
    <property type="project" value="UniProtKB-KW"/>
</dbReference>